<dbReference type="SUPFAM" id="SSF51197">
    <property type="entry name" value="Clavaminate synthase-like"/>
    <property type="match status" value="1"/>
</dbReference>
<dbReference type="OrthoDB" id="1164779at2"/>
<feature type="domain" description="Alpha-ketoglutarate-dependent dioxygenase AlkB-like" evidence="1">
    <location>
        <begin position="56"/>
        <end position="198"/>
    </location>
</feature>
<dbReference type="RefSeq" id="WP_072303234.1">
    <property type="nucleotide sequence ID" value="NZ_FPIY01000002.1"/>
</dbReference>
<protein>
    <submittedName>
        <fullName evidence="2">2OG-Fe(II) oxygenase superfamily protein</fullName>
    </submittedName>
</protein>
<accession>A0A1K1P311</accession>
<dbReference type="Pfam" id="PF13532">
    <property type="entry name" value="2OG-FeII_Oxy_2"/>
    <property type="match status" value="1"/>
</dbReference>
<name>A0A1K1P311_9FLAO</name>
<dbReference type="Gene3D" id="2.60.120.590">
    <property type="entry name" value="Alpha-ketoglutarate-dependent dioxygenase AlkB-like"/>
    <property type="match status" value="1"/>
</dbReference>
<dbReference type="InterPro" id="IPR027450">
    <property type="entry name" value="AlkB-like"/>
</dbReference>
<organism evidence="2 3">
    <name type="scientific">Cellulophaga fucicola</name>
    <dbReference type="NCBI Taxonomy" id="76595"/>
    <lineage>
        <taxon>Bacteria</taxon>
        <taxon>Pseudomonadati</taxon>
        <taxon>Bacteroidota</taxon>
        <taxon>Flavobacteriia</taxon>
        <taxon>Flavobacteriales</taxon>
        <taxon>Flavobacteriaceae</taxon>
        <taxon>Cellulophaga</taxon>
    </lineage>
</organism>
<dbReference type="PANTHER" id="PTHR31212">
    <property type="entry name" value="ALPHA-KETOGLUTARATE-DEPENDENT DIOXYGENASE ALKB HOMOLOG 3"/>
    <property type="match status" value="1"/>
</dbReference>
<gene>
    <name evidence="2" type="ORF">SAMN05660313_01573</name>
</gene>
<sequence length="264" mass="30230">MKDQLGFYKITLPIKNNLFNSLSKSVSFIATGKGRLGNNLVCVNDKGIPIVRTTTNYKEPAFQFSSTHHNLVEQIENTVESSNLKVTAPLHFNNALIEMYSKSYKKMKYHSDQALDLKEGSYIALFSCYKNLGEQSIRTLKIKNKNTEEESEIKLTHNSVILFSTATNAKFSHKIILEESSSKEESQEDCKWLGITFRTSKTYIQFKNNIPYFLDGSIVELANETQEKEFFKLRGEENKGVNFLYPKLNYTLSMADTLEPKKDN</sequence>
<dbReference type="Proteomes" id="UP000183257">
    <property type="component" value="Unassembled WGS sequence"/>
</dbReference>
<keyword evidence="3" id="KW-1185">Reference proteome</keyword>
<dbReference type="PANTHER" id="PTHR31212:SF4">
    <property type="entry name" value="ALPHA-KETOGLUTARATE-DEPENDENT DIOXYGENASE ALKB HOMOLOG 3"/>
    <property type="match status" value="1"/>
</dbReference>
<dbReference type="STRING" id="76595.SAMN05660313_01573"/>
<evidence type="ECO:0000313" key="2">
    <source>
        <dbReference type="EMBL" id="SFW41972.1"/>
    </source>
</evidence>
<dbReference type="GO" id="GO:0051213">
    <property type="term" value="F:dioxygenase activity"/>
    <property type="evidence" value="ECO:0007669"/>
    <property type="project" value="InterPro"/>
</dbReference>
<reference evidence="3" key="1">
    <citation type="submission" date="2016-11" db="EMBL/GenBank/DDBJ databases">
        <authorList>
            <person name="Varghese N."/>
            <person name="Submissions S."/>
        </authorList>
    </citation>
    <scope>NUCLEOTIDE SEQUENCE [LARGE SCALE GENOMIC DNA]</scope>
    <source>
        <strain evidence="3">DSM 24786</strain>
    </source>
</reference>
<proteinExistence type="predicted"/>
<dbReference type="EMBL" id="FPIY01000002">
    <property type="protein sequence ID" value="SFW41972.1"/>
    <property type="molecule type" value="Genomic_DNA"/>
</dbReference>
<dbReference type="AlphaFoldDB" id="A0A1K1P311"/>
<dbReference type="GO" id="GO:0006307">
    <property type="term" value="P:DNA alkylation repair"/>
    <property type="evidence" value="ECO:0007669"/>
    <property type="project" value="InterPro"/>
</dbReference>
<dbReference type="InterPro" id="IPR037151">
    <property type="entry name" value="AlkB-like_sf"/>
</dbReference>
<evidence type="ECO:0000259" key="1">
    <source>
        <dbReference type="Pfam" id="PF13532"/>
    </source>
</evidence>
<evidence type="ECO:0000313" key="3">
    <source>
        <dbReference type="Proteomes" id="UP000183257"/>
    </source>
</evidence>
<dbReference type="InterPro" id="IPR032854">
    <property type="entry name" value="ALKBH3"/>
</dbReference>